<accession>A0A6A5SQ99</accession>
<evidence type="ECO:0000313" key="1">
    <source>
        <dbReference type="EMBL" id="KAF1941950.1"/>
    </source>
</evidence>
<organism evidence="1 2">
    <name type="scientific">Clathrospora elynae</name>
    <dbReference type="NCBI Taxonomy" id="706981"/>
    <lineage>
        <taxon>Eukaryota</taxon>
        <taxon>Fungi</taxon>
        <taxon>Dikarya</taxon>
        <taxon>Ascomycota</taxon>
        <taxon>Pezizomycotina</taxon>
        <taxon>Dothideomycetes</taxon>
        <taxon>Pleosporomycetidae</taxon>
        <taxon>Pleosporales</taxon>
        <taxon>Diademaceae</taxon>
        <taxon>Clathrospora</taxon>
    </lineage>
</organism>
<dbReference type="OrthoDB" id="3798329at2759"/>
<dbReference type="AlphaFoldDB" id="A0A6A5SQ99"/>
<sequence>FQLVENIKAKCGILDEDTHNFDEVVKKKQKQLYLVSKTVLHYPQLWRCTVVVILVRAWQKVAACP</sequence>
<feature type="non-terminal residue" evidence="1">
    <location>
        <position position="1"/>
    </location>
</feature>
<evidence type="ECO:0000313" key="2">
    <source>
        <dbReference type="Proteomes" id="UP000800038"/>
    </source>
</evidence>
<protein>
    <submittedName>
        <fullName evidence="1">Uncharacterized protein</fullName>
    </submittedName>
</protein>
<proteinExistence type="predicted"/>
<keyword evidence="2" id="KW-1185">Reference proteome</keyword>
<reference evidence="1" key="1">
    <citation type="journal article" date="2020" name="Stud. Mycol.">
        <title>101 Dothideomycetes genomes: a test case for predicting lifestyles and emergence of pathogens.</title>
        <authorList>
            <person name="Haridas S."/>
            <person name="Albert R."/>
            <person name="Binder M."/>
            <person name="Bloem J."/>
            <person name="Labutti K."/>
            <person name="Salamov A."/>
            <person name="Andreopoulos B."/>
            <person name="Baker S."/>
            <person name="Barry K."/>
            <person name="Bills G."/>
            <person name="Bluhm B."/>
            <person name="Cannon C."/>
            <person name="Castanera R."/>
            <person name="Culley D."/>
            <person name="Daum C."/>
            <person name="Ezra D."/>
            <person name="Gonzalez J."/>
            <person name="Henrissat B."/>
            <person name="Kuo A."/>
            <person name="Liang C."/>
            <person name="Lipzen A."/>
            <person name="Lutzoni F."/>
            <person name="Magnuson J."/>
            <person name="Mondo S."/>
            <person name="Nolan M."/>
            <person name="Ohm R."/>
            <person name="Pangilinan J."/>
            <person name="Park H.-J."/>
            <person name="Ramirez L."/>
            <person name="Alfaro M."/>
            <person name="Sun H."/>
            <person name="Tritt A."/>
            <person name="Yoshinaga Y."/>
            <person name="Zwiers L.-H."/>
            <person name="Turgeon B."/>
            <person name="Goodwin S."/>
            <person name="Spatafora J."/>
            <person name="Crous P."/>
            <person name="Grigoriev I."/>
        </authorList>
    </citation>
    <scope>NUCLEOTIDE SEQUENCE</scope>
    <source>
        <strain evidence="1">CBS 161.51</strain>
    </source>
</reference>
<gene>
    <name evidence="1" type="ORF">EJ02DRAFT_346566</name>
</gene>
<name>A0A6A5SQ99_9PLEO</name>
<dbReference type="Proteomes" id="UP000800038">
    <property type="component" value="Unassembled WGS sequence"/>
</dbReference>
<dbReference type="EMBL" id="ML976040">
    <property type="protein sequence ID" value="KAF1941950.1"/>
    <property type="molecule type" value="Genomic_DNA"/>
</dbReference>